<evidence type="ECO:0000259" key="2">
    <source>
        <dbReference type="PROSITE" id="PS51194"/>
    </source>
</evidence>
<organism evidence="3 4">
    <name type="scientific">Parascaris equorum</name>
    <name type="common">Equine roundworm</name>
    <dbReference type="NCBI Taxonomy" id="6256"/>
    <lineage>
        <taxon>Eukaryota</taxon>
        <taxon>Metazoa</taxon>
        <taxon>Ecdysozoa</taxon>
        <taxon>Nematoda</taxon>
        <taxon>Chromadorea</taxon>
        <taxon>Rhabditida</taxon>
        <taxon>Spirurina</taxon>
        <taxon>Ascaridomorpha</taxon>
        <taxon>Ascaridoidea</taxon>
        <taxon>Ascarididae</taxon>
        <taxon>Parascaris</taxon>
    </lineage>
</organism>
<sequence length="243" mass="27602">MSLLRWVAPWGLDHNSCGRGKYPFRCFCKFSSAECIMSSPYVCIAGLLLAREQLQLKAGIRDTSMFPGPLQIALFPLDAVIRRLLSIHVRDPWAKTLVFTSIPSIIPVISELLQENNIPYRSYSVGRRQVTLAEFRLDPKIQVLVMPINQGARGLNLTVANNIIFVEPQLDASQLAQAIGRIDRIGQTRRMMIHHFVVYGSIEEHIHHRITDPQNTEWTVGDIKRLLHTGAQYFDQALNNVIF</sequence>
<reference evidence="4" key="1">
    <citation type="submission" date="2022-11" db="UniProtKB">
        <authorList>
            <consortium name="WormBaseParasite"/>
        </authorList>
    </citation>
    <scope>IDENTIFICATION</scope>
</reference>
<evidence type="ECO:0000313" key="3">
    <source>
        <dbReference type="Proteomes" id="UP000887564"/>
    </source>
</evidence>
<dbReference type="AlphaFoldDB" id="A0A914RB52"/>
<dbReference type="PANTHER" id="PTHR45865">
    <property type="entry name" value="E3 UBIQUITIN-PROTEIN LIGASE SHPRH FAMILY MEMBER"/>
    <property type="match status" value="1"/>
</dbReference>
<dbReference type="InterPro" id="IPR027417">
    <property type="entry name" value="P-loop_NTPase"/>
</dbReference>
<dbReference type="Pfam" id="PF00271">
    <property type="entry name" value="Helicase_C"/>
    <property type="match status" value="1"/>
</dbReference>
<dbReference type="SUPFAM" id="SSF52540">
    <property type="entry name" value="P-loop containing nucleoside triphosphate hydrolases"/>
    <property type="match status" value="1"/>
</dbReference>
<dbReference type="WBParaSite" id="PEQ_0000390601-mRNA-1">
    <property type="protein sequence ID" value="PEQ_0000390601-mRNA-1"/>
    <property type="gene ID" value="PEQ_0000390601"/>
</dbReference>
<evidence type="ECO:0000256" key="1">
    <source>
        <dbReference type="ARBA" id="ARBA00022801"/>
    </source>
</evidence>
<dbReference type="InterPro" id="IPR049730">
    <property type="entry name" value="SNF2/RAD54-like_C"/>
</dbReference>
<dbReference type="GO" id="GO:0016787">
    <property type="term" value="F:hydrolase activity"/>
    <property type="evidence" value="ECO:0007669"/>
    <property type="project" value="UniProtKB-KW"/>
</dbReference>
<keyword evidence="1" id="KW-0378">Hydrolase</keyword>
<dbReference type="Gene3D" id="3.40.50.300">
    <property type="entry name" value="P-loop containing nucleotide triphosphate hydrolases"/>
    <property type="match status" value="1"/>
</dbReference>
<protein>
    <submittedName>
        <fullName evidence="4">Helicase C-terminal domain-containing protein</fullName>
    </submittedName>
</protein>
<evidence type="ECO:0000313" key="4">
    <source>
        <dbReference type="WBParaSite" id="PEQ_0000390601-mRNA-1"/>
    </source>
</evidence>
<dbReference type="SMART" id="SM00490">
    <property type="entry name" value="HELICc"/>
    <property type="match status" value="1"/>
</dbReference>
<dbReference type="Proteomes" id="UP000887564">
    <property type="component" value="Unplaced"/>
</dbReference>
<name>A0A914RB52_PAREQ</name>
<dbReference type="InterPro" id="IPR052583">
    <property type="entry name" value="ATP-helicase/E3_Ub-Ligase"/>
</dbReference>
<dbReference type="CDD" id="cd18793">
    <property type="entry name" value="SF2_C_SNF"/>
    <property type="match status" value="1"/>
</dbReference>
<dbReference type="PANTHER" id="PTHR45865:SF1">
    <property type="entry name" value="E3 UBIQUITIN-PROTEIN LIGASE SHPRH"/>
    <property type="match status" value="1"/>
</dbReference>
<accession>A0A914RB52</accession>
<dbReference type="InterPro" id="IPR001650">
    <property type="entry name" value="Helicase_C-like"/>
</dbReference>
<dbReference type="PROSITE" id="PS51194">
    <property type="entry name" value="HELICASE_CTER"/>
    <property type="match status" value="1"/>
</dbReference>
<feature type="domain" description="Helicase C-terminal" evidence="2">
    <location>
        <begin position="80"/>
        <end position="231"/>
    </location>
</feature>
<keyword evidence="3" id="KW-1185">Reference proteome</keyword>
<proteinExistence type="predicted"/>